<reference evidence="2" key="1">
    <citation type="submission" date="2021-12" db="EMBL/GenBank/DDBJ databases">
        <title>Alicyclobacillaceae gen. nov., sp. nov., isolated from chalcocite enrichment system.</title>
        <authorList>
            <person name="Jiang Z."/>
        </authorList>
    </citation>
    <scope>NUCLEOTIDE SEQUENCE</scope>
    <source>
        <strain evidence="2">MYW30-H2</strain>
    </source>
</reference>
<proteinExistence type="predicted"/>
<gene>
    <name evidence="2" type="ORF">LSG31_12285</name>
</gene>
<name>A0ABY4CH50_9BACL</name>
<dbReference type="Pfam" id="PF01547">
    <property type="entry name" value="SBP_bac_1"/>
    <property type="match status" value="1"/>
</dbReference>
<organism evidence="2 3">
    <name type="scientific">Fodinisporobacter ferrooxydans</name>
    <dbReference type="NCBI Taxonomy" id="2901836"/>
    <lineage>
        <taxon>Bacteria</taxon>
        <taxon>Bacillati</taxon>
        <taxon>Bacillota</taxon>
        <taxon>Bacilli</taxon>
        <taxon>Bacillales</taxon>
        <taxon>Alicyclobacillaceae</taxon>
        <taxon>Fodinisporobacter</taxon>
    </lineage>
</organism>
<evidence type="ECO:0000313" key="2">
    <source>
        <dbReference type="EMBL" id="UOF88726.1"/>
    </source>
</evidence>
<sequence>MKRFSKSMAIVASSVSVITLLAGCGTSVSNSSNKQSFTVWDVQTGPLQTIFKTATNDFNKAHPDTFANLQFYSNGAYKQKIQIAMGANNSPDIIYGWGGGILKTYVDAHKVLPLDDFLKKNPQYKDKFFPSIWGNVTFGGHIYGVPEGAGTQPELLYYNKSIFQKYNIPVPATWDQLVSDVKTLKSHGVTPISIGARDEWPDLMWLMYLTDRIGGPKVFQGILNKNKDAWDNPAILQSLQMIQQLVKAGAFEKGYSGVSADDNEDQALLYSGKAAMLLQGTWVFPSIQASAPAFTKSDLAWTEFPSVSHGVGNKADLMGNISNYYYISSKSKSVKAEEEYLKDVPFNQYEVKQDIKNGVIPPVKGIESEFAHAQNSQFLKDVYNIAENAPVFVTGWDQLLPPTEAQVLLKNLSSLFELQTTPQQFVSNMNAALAGQ</sequence>
<dbReference type="EMBL" id="CP089291">
    <property type="protein sequence ID" value="UOF88726.1"/>
    <property type="molecule type" value="Genomic_DNA"/>
</dbReference>
<keyword evidence="3" id="KW-1185">Reference proteome</keyword>
<accession>A0ABY4CH50</accession>
<feature type="signal peptide" evidence="1">
    <location>
        <begin position="1"/>
        <end position="22"/>
    </location>
</feature>
<dbReference type="RefSeq" id="WP_347435405.1">
    <property type="nucleotide sequence ID" value="NZ_CP089291.1"/>
</dbReference>
<dbReference type="Gene3D" id="3.40.190.10">
    <property type="entry name" value="Periplasmic binding protein-like II"/>
    <property type="match status" value="2"/>
</dbReference>
<keyword evidence="1" id="KW-0732">Signal</keyword>
<dbReference type="InterPro" id="IPR050490">
    <property type="entry name" value="Bact_solute-bd_prot1"/>
</dbReference>
<dbReference type="InterPro" id="IPR006059">
    <property type="entry name" value="SBP"/>
</dbReference>
<evidence type="ECO:0000256" key="1">
    <source>
        <dbReference type="SAM" id="SignalP"/>
    </source>
</evidence>
<protein>
    <submittedName>
        <fullName evidence="2">Extracellular solute-binding protein</fullName>
    </submittedName>
</protein>
<dbReference type="SUPFAM" id="SSF53850">
    <property type="entry name" value="Periplasmic binding protein-like II"/>
    <property type="match status" value="1"/>
</dbReference>
<dbReference type="Proteomes" id="UP000830167">
    <property type="component" value="Chromosome"/>
</dbReference>
<evidence type="ECO:0000313" key="3">
    <source>
        <dbReference type="Proteomes" id="UP000830167"/>
    </source>
</evidence>
<dbReference type="PANTHER" id="PTHR43649">
    <property type="entry name" value="ARABINOSE-BINDING PROTEIN-RELATED"/>
    <property type="match status" value="1"/>
</dbReference>
<feature type="chain" id="PRO_5045542861" evidence="1">
    <location>
        <begin position="23"/>
        <end position="436"/>
    </location>
</feature>
<dbReference type="PANTHER" id="PTHR43649:SF14">
    <property type="entry name" value="BLR3389 PROTEIN"/>
    <property type="match status" value="1"/>
</dbReference>
<dbReference type="PROSITE" id="PS51257">
    <property type="entry name" value="PROKAR_LIPOPROTEIN"/>
    <property type="match status" value="1"/>
</dbReference>